<gene>
    <name evidence="3" type="ORF">D9543_03950</name>
    <name evidence="2" type="ORF">GWO63_002515</name>
</gene>
<sequence>MSEIKYQFGAISAAAADINATSGRINSTLADLKSRLQPMVSTWEGESAVAYNQAQAKWDQAAQELNTVLATISKTVSQGNDAMSDVNRRAAASWG</sequence>
<evidence type="ECO:0000313" key="3">
    <source>
        <dbReference type="EMBL" id="RMB63144.1"/>
    </source>
</evidence>
<dbReference type="OrthoDB" id="3387628at2"/>
<evidence type="ECO:0000256" key="1">
    <source>
        <dbReference type="RuleBase" id="RU362001"/>
    </source>
</evidence>
<dbReference type="Proteomes" id="UP001518680">
    <property type="component" value="Unassembled WGS sequence"/>
</dbReference>
<organism evidence="3 4">
    <name type="scientific">Corynebacterium macginleyi</name>
    <dbReference type="NCBI Taxonomy" id="38290"/>
    <lineage>
        <taxon>Bacteria</taxon>
        <taxon>Bacillati</taxon>
        <taxon>Actinomycetota</taxon>
        <taxon>Actinomycetes</taxon>
        <taxon>Mycobacteriales</taxon>
        <taxon>Corynebacteriaceae</taxon>
        <taxon>Corynebacterium</taxon>
    </lineage>
</organism>
<dbReference type="EMBL" id="REGC01000003">
    <property type="protein sequence ID" value="RMB63144.1"/>
    <property type="molecule type" value="Genomic_DNA"/>
</dbReference>
<keyword evidence="5" id="KW-1185">Reference proteome</keyword>
<dbReference type="GeneID" id="92745431"/>
<dbReference type="RefSeq" id="WP_121910594.1">
    <property type="nucleotide sequence ID" value="NZ_CP068291.1"/>
</dbReference>
<dbReference type="InterPro" id="IPR010310">
    <property type="entry name" value="T7SS_ESAT-6-like"/>
</dbReference>
<proteinExistence type="inferred from homology"/>
<protein>
    <recommendedName>
        <fullName evidence="1">ESAT-6-like protein</fullName>
    </recommendedName>
</protein>
<reference evidence="2 5" key="2">
    <citation type="submission" date="2021-01" db="EMBL/GenBank/DDBJ databases">
        <title>Complete genome sequences of Corynebacterium macginleyi strains isolated from infectious keratitis.</title>
        <authorList>
            <person name="Sagerfors S."/>
            <person name="Poehlein A."/>
            <person name="Soderquist B."/>
            <person name="Bruggemann H."/>
        </authorList>
    </citation>
    <scope>NUCLEOTIDE SEQUENCE [LARGE SCALE GENOMIC DNA]</scope>
    <source>
        <strain evidence="2 5">12T220</strain>
    </source>
</reference>
<dbReference type="Proteomes" id="UP000270649">
    <property type="component" value="Unassembled WGS sequence"/>
</dbReference>
<dbReference type="Pfam" id="PF06013">
    <property type="entry name" value="WXG100"/>
    <property type="match status" value="1"/>
</dbReference>
<dbReference type="AlphaFoldDB" id="A0A3M0GEH3"/>
<dbReference type="Gene3D" id="1.10.287.1060">
    <property type="entry name" value="ESAT-6-like"/>
    <property type="match status" value="1"/>
</dbReference>
<comment type="similarity">
    <text evidence="1">Belongs to the WXG100 family.</text>
</comment>
<evidence type="ECO:0000313" key="4">
    <source>
        <dbReference type="Proteomes" id="UP000270649"/>
    </source>
</evidence>
<comment type="caution">
    <text evidence="3">The sequence shown here is derived from an EMBL/GenBank/DDBJ whole genome shotgun (WGS) entry which is preliminary data.</text>
</comment>
<name>A0A3M0GEH3_9CORY</name>
<dbReference type="SUPFAM" id="SSF140453">
    <property type="entry name" value="EsxAB dimer-like"/>
    <property type="match status" value="1"/>
</dbReference>
<dbReference type="InterPro" id="IPR036689">
    <property type="entry name" value="ESAT-6-like_sf"/>
</dbReference>
<dbReference type="NCBIfam" id="TIGR03930">
    <property type="entry name" value="WXG100_ESAT6"/>
    <property type="match status" value="1"/>
</dbReference>
<dbReference type="EMBL" id="JAACBX020000001">
    <property type="protein sequence ID" value="MBM0243177.1"/>
    <property type="molecule type" value="Genomic_DNA"/>
</dbReference>
<accession>A0A3M0GEH3</accession>
<evidence type="ECO:0000313" key="2">
    <source>
        <dbReference type="EMBL" id="MBM0243177.1"/>
    </source>
</evidence>
<reference evidence="3 4" key="1">
    <citation type="submission" date="2018-10" db="EMBL/GenBank/DDBJ databases">
        <title>Corynebacterium macginleyi genome sequencing and assembly of the type strain and two clinical samples.</title>
        <authorList>
            <person name="Bernier A.-M."/>
            <person name="Bernard K."/>
        </authorList>
    </citation>
    <scope>NUCLEOTIDE SEQUENCE [LARGE SCALE GENOMIC DNA]</scope>
    <source>
        <strain evidence="3 4">NML 120205</strain>
    </source>
</reference>
<evidence type="ECO:0000313" key="5">
    <source>
        <dbReference type="Proteomes" id="UP001518680"/>
    </source>
</evidence>